<dbReference type="EMBL" id="JBBNAG010000007">
    <property type="protein sequence ID" value="KAK9119835.1"/>
    <property type="molecule type" value="Genomic_DNA"/>
</dbReference>
<dbReference type="GO" id="GO:0009570">
    <property type="term" value="C:chloroplast stroma"/>
    <property type="evidence" value="ECO:0007669"/>
    <property type="project" value="TreeGrafter"/>
</dbReference>
<protein>
    <recommendedName>
        <fullName evidence="4">Chalcone isomerase domain-containing protein</fullName>
    </recommendedName>
</protein>
<evidence type="ECO:0008006" key="4">
    <source>
        <dbReference type="Google" id="ProtNLM"/>
    </source>
</evidence>
<dbReference type="InterPro" id="IPR016088">
    <property type="entry name" value="Chalcone_isomerase_3-sand"/>
</dbReference>
<dbReference type="GO" id="GO:0016872">
    <property type="term" value="F:intramolecular lyase activity"/>
    <property type="evidence" value="ECO:0007669"/>
    <property type="project" value="InterPro"/>
</dbReference>
<organism evidence="2 3">
    <name type="scientific">Stephania cephalantha</name>
    <dbReference type="NCBI Taxonomy" id="152367"/>
    <lineage>
        <taxon>Eukaryota</taxon>
        <taxon>Viridiplantae</taxon>
        <taxon>Streptophyta</taxon>
        <taxon>Embryophyta</taxon>
        <taxon>Tracheophyta</taxon>
        <taxon>Spermatophyta</taxon>
        <taxon>Magnoliopsida</taxon>
        <taxon>Ranunculales</taxon>
        <taxon>Menispermaceae</taxon>
        <taxon>Menispermoideae</taxon>
        <taxon>Cissampelideae</taxon>
        <taxon>Stephania</taxon>
    </lineage>
</organism>
<dbReference type="AlphaFoldDB" id="A0AAP0IRD2"/>
<evidence type="ECO:0000256" key="1">
    <source>
        <dbReference type="ARBA" id="ARBA00007166"/>
    </source>
</evidence>
<dbReference type="GO" id="GO:0006631">
    <property type="term" value="P:fatty acid metabolic process"/>
    <property type="evidence" value="ECO:0007669"/>
    <property type="project" value="TreeGrafter"/>
</dbReference>
<evidence type="ECO:0000313" key="3">
    <source>
        <dbReference type="Proteomes" id="UP001419268"/>
    </source>
</evidence>
<sequence length="232" mass="24998">MAPTVVSDVAPKTQASEIDPKAAAMAISAETEAKTIKKGNDAEEEVIRVETEAKTGVSFPIKLSDGKMLSSTGARKKTIMGLGIKIYGFGMYVDNNGMKEVLKGKIGDKAPTSPTNELYQLVIDSDVAITVKMVIVYGSLTMKMVKKNYDEGLGSSIKKLNGGRKSEELSSKVMGNASDDIKLPSGSEIEISRLPGYVLQTKGKAYIHLYLGDDPFDKEAKEKFGLSMLSLF</sequence>
<comment type="similarity">
    <text evidence="1">Belongs to the chalcone isomerase family.</text>
</comment>
<gene>
    <name evidence="2" type="ORF">Scep_017928</name>
</gene>
<name>A0AAP0IRD2_9MAGN</name>
<accession>A0AAP0IRD2</accession>
<dbReference type="Gene3D" id="3.50.70.10">
    <property type="match status" value="1"/>
</dbReference>
<comment type="caution">
    <text evidence="2">The sequence shown here is derived from an EMBL/GenBank/DDBJ whole genome shotgun (WGS) entry which is preliminary data.</text>
</comment>
<proteinExistence type="inferred from homology"/>
<dbReference type="PANTHER" id="PTHR47589:SF4">
    <property type="entry name" value="FATTY-ACID-BINDING PROTEIN 1-LIKE"/>
    <property type="match status" value="1"/>
</dbReference>
<dbReference type="InterPro" id="IPR036298">
    <property type="entry name" value="Chalcone_isomerase_sf"/>
</dbReference>
<evidence type="ECO:0000313" key="2">
    <source>
        <dbReference type="EMBL" id="KAK9119835.1"/>
    </source>
</evidence>
<reference evidence="2 3" key="1">
    <citation type="submission" date="2024-01" db="EMBL/GenBank/DDBJ databases">
        <title>Genome assemblies of Stephania.</title>
        <authorList>
            <person name="Yang L."/>
        </authorList>
    </citation>
    <scope>NUCLEOTIDE SEQUENCE [LARGE SCALE GENOMIC DNA]</scope>
    <source>
        <strain evidence="2">JXDWG</strain>
        <tissue evidence="2">Leaf</tissue>
    </source>
</reference>
<dbReference type="PANTHER" id="PTHR47589">
    <property type="entry name" value="FATTY-ACID-BINDING PROTEIN 1"/>
    <property type="match status" value="1"/>
</dbReference>
<dbReference type="InterPro" id="IPR016089">
    <property type="entry name" value="Chalcone_isomerase_bundle_sf"/>
</dbReference>
<dbReference type="SUPFAM" id="SSF54626">
    <property type="entry name" value="Chalcone isomerase"/>
    <property type="match status" value="1"/>
</dbReference>
<dbReference type="Gene3D" id="1.10.890.20">
    <property type="match status" value="1"/>
</dbReference>
<keyword evidence="3" id="KW-1185">Reference proteome</keyword>
<dbReference type="Proteomes" id="UP001419268">
    <property type="component" value="Unassembled WGS sequence"/>
</dbReference>
<dbReference type="InterPro" id="IPR044228">
    <property type="entry name" value="FAP1"/>
</dbReference>
<dbReference type="GO" id="GO:0005504">
    <property type="term" value="F:fatty acid binding"/>
    <property type="evidence" value="ECO:0007669"/>
    <property type="project" value="TreeGrafter"/>
</dbReference>